<dbReference type="EMBL" id="JAWJWE010000039">
    <property type="protein sequence ID" value="KAK6621118.1"/>
    <property type="molecule type" value="Genomic_DNA"/>
</dbReference>
<name>A0AAN8PUM5_POLSC</name>
<gene>
    <name evidence="1" type="ORF">RUM43_011424</name>
</gene>
<protein>
    <submittedName>
        <fullName evidence="1">Uncharacterized protein</fullName>
    </submittedName>
</protein>
<comment type="caution">
    <text evidence="1">The sequence shown here is derived from an EMBL/GenBank/DDBJ whole genome shotgun (WGS) entry which is preliminary data.</text>
</comment>
<proteinExistence type="predicted"/>
<dbReference type="AlphaFoldDB" id="A0AAN8PUM5"/>
<evidence type="ECO:0000313" key="2">
    <source>
        <dbReference type="Proteomes" id="UP001372834"/>
    </source>
</evidence>
<sequence length="162" mass="18239">MDQEENEEDEEGVKELDPNQEKLIHSQHIYILGDENNGNHDLPLMFLGVSETVCVGHVPESTFSHPVTGRDLLSHTVRYAHNLAPELVFTMCSPLRAGQRSFKCASFSGDTQAHIHPPGKPVWTPEPNEMGVDSDENLRYMKFRSWCSDTEGRNFRTVADSA</sequence>
<evidence type="ECO:0000313" key="1">
    <source>
        <dbReference type="EMBL" id="KAK6621118.1"/>
    </source>
</evidence>
<dbReference type="Proteomes" id="UP001372834">
    <property type="component" value="Unassembled WGS sequence"/>
</dbReference>
<accession>A0AAN8PUM5</accession>
<reference evidence="1 2" key="1">
    <citation type="submission" date="2023-10" db="EMBL/GenBank/DDBJ databases">
        <title>Genomes of two closely related lineages of the louse Polyplax serrata with different host specificities.</title>
        <authorList>
            <person name="Martinu J."/>
            <person name="Tarabai H."/>
            <person name="Stefka J."/>
            <person name="Hypsa V."/>
        </authorList>
    </citation>
    <scope>NUCLEOTIDE SEQUENCE [LARGE SCALE GENOMIC DNA]</scope>
    <source>
        <strain evidence="1">HR10_N</strain>
    </source>
</reference>
<organism evidence="1 2">
    <name type="scientific">Polyplax serrata</name>
    <name type="common">Common mouse louse</name>
    <dbReference type="NCBI Taxonomy" id="468196"/>
    <lineage>
        <taxon>Eukaryota</taxon>
        <taxon>Metazoa</taxon>
        <taxon>Ecdysozoa</taxon>
        <taxon>Arthropoda</taxon>
        <taxon>Hexapoda</taxon>
        <taxon>Insecta</taxon>
        <taxon>Pterygota</taxon>
        <taxon>Neoptera</taxon>
        <taxon>Paraneoptera</taxon>
        <taxon>Psocodea</taxon>
        <taxon>Troctomorpha</taxon>
        <taxon>Phthiraptera</taxon>
        <taxon>Anoplura</taxon>
        <taxon>Polyplacidae</taxon>
        <taxon>Polyplax</taxon>
    </lineage>
</organism>